<protein>
    <submittedName>
        <fullName evidence="1">Uncharacterized protein</fullName>
    </submittedName>
</protein>
<sequence>MGCGSPVVKVSDNGRQVMSSSPVRLKTRRVGERCTLNLSRAQTFFRWCGVVVRYRSPVSGSVITQVAAPVAWPRIIANSPTRANHTEGVTVIPSLVGRRDPVAWSFYRRK</sequence>
<reference evidence="1" key="1">
    <citation type="submission" date="2020-08" db="EMBL/GenBank/DDBJ databases">
        <title>Multicomponent nature underlies the extraordinary mechanical properties of spider dragline silk.</title>
        <authorList>
            <person name="Kono N."/>
            <person name="Nakamura H."/>
            <person name="Mori M."/>
            <person name="Yoshida Y."/>
            <person name="Ohtoshi R."/>
            <person name="Malay A.D."/>
            <person name="Moran D.A.P."/>
            <person name="Tomita M."/>
            <person name="Numata K."/>
            <person name="Arakawa K."/>
        </authorList>
    </citation>
    <scope>NUCLEOTIDE SEQUENCE</scope>
</reference>
<organism evidence="1 2">
    <name type="scientific">Trichonephila clavipes</name>
    <name type="common">Golden silk orbweaver</name>
    <name type="synonym">Nephila clavipes</name>
    <dbReference type="NCBI Taxonomy" id="2585209"/>
    <lineage>
        <taxon>Eukaryota</taxon>
        <taxon>Metazoa</taxon>
        <taxon>Ecdysozoa</taxon>
        <taxon>Arthropoda</taxon>
        <taxon>Chelicerata</taxon>
        <taxon>Arachnida</taxon>
        <taxon>Araneae</taxon>
        <taxon>Araneomorphae</taxon>
        <taxon>Entelegynae</taxon>
        <taxon>Araneoidea</taxon>
        <taxon>Nephilidae</taxon>
        <taxon>Trichonephila</taxon>
    </lineage>
</organism>
<evidence type="ECO:0000313" key="1">
    <source>
        <dbReference type="EMBL" id="GFY28017.1"/>
    </source>
</evidence>
<comment type="caution">
    <text evidence="1">The sequence shown here is derived from an EMBL/GenBank/DDBJ whole genome shotgun (WGS) entry which is preliminary data.</text>
</comment>
<keyword evidence="2" id="KW-1185">Reference proteome</keyword>
<dbReference type="EMBL" id="BMAU01021382">
    <property type="protein sequence ID" value="GFY28017.1"/>
    <property type="molecule type" value="Genomic_DNA"/>
</dbReference>
<accession>A0A8X6W4T1</accession>
<gene>
    <name evidence="1" type="ORF">TNCV_4563691</name>
</gene>
<dbReference type="AlphaFoldDB" id="A0A8X6W4T1"/>
<dbReference type="Proteomes" id="UP000887159">
    <property type="component" value="Unassembled WGS sequence"/>
</dbReference>
<proteinExistence type="predicted"/>
<name>A0A8X6W4T1_TRICX</name>
<evidence type="ECO:0000313" key="2">
    <source>
        <dbReference type="Proteomes" id="UP000887159"/>
    </source>
</evidence>